<keyword evidence="2 5" id="KW-0690">Ribosome biogenesis</keyword>
<dbReference type="NCBIfam" id="TIGR02273">
    <property type="entry name" value="16S_RimM"/>
    <property type="match status" value="1"/>
</dbReference>
<evidence type="ECO:0000256" key="2">
    <source>
        <dbReference type="ARBA" id="ARBA00022517"/>
    </source>
</evidence>
<dbReference type="Pfam" id="PF01782">
    <property type="entry name" value="RimM"/>
    <property type="match status" value="1"/>
</dbReference>
<evidence type="ECO:0000256" key="1">
    <source>
        <dbReference type="ARBA" id="ARBA00022490"/>
    </source>
</evidence>
<dbReference type="HAMAP" id="MF_00014">
    <property type="entry name" value="Ribosome_mat_RimM"/>
    <property type="match status" value="1"/>
</dbReference>
<dbReference type="EMBL" id="JACHIA010000025">
    <property type="protein sequence ID" value="MBB6073534.1"/>
    <property type="molecule type" value="Genomic_DNA"/>
</dbReference>
<proteinExistence type="inferred from homology"/>
<dbReference type="GO" id="GO:0043022">
    <property type="term" value="F:ribosome binding"/>
    <property type="evidence" value="ECO:0007669"/>
    <property type="project" value="InterPro"/>
</dbReference>
<comment type="subcellular location">
    <subcellularLocation>
        <location evidence="5">Cytoplasm</location>
    </subcellularLocation>
</comment>
<dbReference type="InterPro" id="IPR009000">
    <property type="entry name" value="Transl_B-barrel_sf"/>
</dbReference>
<dbReference type="Gene3D" id="2.40.30.60">
    <property type="entry name" value="RimM"/>
    <property type="match status" value="1"/>
</dbReference>
<dbReference type="RefSeq" id="WP_170038440.1">
    <property type="nucleotide sequence ID" value="NZ_JABDTL010000002.1"/>
</dbReference>
<dbReference type="Pfam" id="PF24986">
    <property type="entry name" value="PRC_RimM"/>
    <property type="match status" value="1"/>
</dbReference>
<dbReference type="AlphaFoldDB" id="A0A841H6H3"/>
<keyword evidence="1 5" id="KW-0963">Cytoplasm</keyword>
<comment type="caution">
    <text evidence="8">The sequence shown here is derived from an EMBL/GenBank/DDBJ whole genome shotgun (WGS) entry which is preliminary data.</text>
</comment>
<comment type="function">
    <text evidence="5">An accessory protein needed during the final step in the assembly of 30S ribosomal subunit, possibly for assembly of the head region. Essential for efficient processing of 16S rRNA. May be needed both before and after RbfA during the maturation of 16S rRNA. It has affinity for free ribosomal 30S subunits but not for 70S ribosomes.</text>
</comment>
<dbReference type="GO" id="GO:0005840">
    <property type="term" value="C:ribosome"/>
    <property type="evidence" value="ECO:0007669"/>
    <property type="project" value="InterPro"/>
</dbReference>
<evidence type="ECO:0000313" key="9">
    <source>
        <dbReference type="Proteomes" id="UP000582837"/>
    </source>
</evidence>
<comment type="similarity">
    <text evidence="5">Belongs to the RimM family.</text>
</comment>
<dbReference type="InterPro" id="IPR011961">
    <property type="entry name" value="RimM"/>
</dbReference>
<evidence type="ECO:0000256" key="3">
    <source>
        <dbReference type="ARBA" id="ARBA00022552"/>
    </source>
</evidence>
<protein>
    <recommendedName>
        <fullName evidence="5">Ribosome maturation factor RimM</fullName>
    </recommendedName>
</protein>
<dbReference type="GO" id="GO:0042274">
    <property type="term" value="P:ribosomal small subunit biogenesis"/>
    <property type="evidence" value="ECO:0007669"/>
    <property type="project" value="UniProtKB-UniRule"/>
</dbReference>
<reference evidence="8 9" key="1">
    <citation type="submission" date="2020-08" db="EMBL/GenBank/DDBJ databases">
        <title>Genomic Encyclopedia of Type Strains, Phase IV (KMG-IV): sequencing the most valuable type-strain genomes for metagenomic binning, comparative biology and taxonomic classification.</title>
        <authorList>
            <person name="Goeker M."/>
        </authorList>
    </citation>
    <scope>NUCLEOTIDE SEQUENCE [LARGE SCALE GENOMIC DNA]</scope>
    <source>
        <strain evidence="8 9">DSM 29007</strain>
    </source>
</reference>
<feature type="domain" description="RimM N-terminal" evidence="6">
    <location>
        <begin position="11"/>
        <end position="96"/>
    </location>
</feature>
<feature type="domain" description="Ribosome maturation factor RimM PRC barrel" evidence="7">
    <location>
        <begin position="110"/>
        <end position="177"/>
    </location>
</feature>
<evidence type="ECO:0000256" key="4">
    <source>
        <dbReference type="ARBA" id="ARBA00023186"/>
    </source>
</evidence>
<evidence type="ECO:0000259" key="6">
    <source>
        <dbReference type="Pfam" id="PF01782"/>
    </source>
</evidence>
<dbReference type="PANTHER" id="PTHR33692">
    <property type="entry name" value="RIBOSOME MATURATION FACTOR RIMM"/>
    <property type="match status" value="1"/>
</dbReference>
<dbReference type="GO" id="GO:0006364">
    <property type="term" value="P:rRNA processing"/>
    <property type="evidence" value="ECO:0007669"/>
    <property type="project" value="UniProtKB-UniRule"/>
</dbReference>
<keyword evidence="4 5" id="KW-0143">Chaperone</keyword>
<evidence type="ECO:0000259" key="7">
    <source>
        <dbReference type="Pfam" id="PF24986"/>
    </source>
</evidence>
<gene>
    <name evidence="5" type="primary">rimM</name>
    <name evidence="8" type="ORF">HNQ61_005204</name>
</gene>
<dbReference type="PANTHER" id="PTHR33692:SF1">
    <property type="entry name" value="RIBOSOME MATURATION FACTOR RIMM"/>
    <property type="match status" value="1"/>
</dbReference>
<dbReference type="GO" id="GO:0005737">
    <property type="term" value="C:cytoplasm"/>
    <property type="evidence" value="ECO:0007669"/>
    <property type="project" value="UniProtKB-SubCell"/>
</dbReference>
<dbReference type="Proteomes" id="UP000582837">
    <property type="component" value="Unassembled WGS sequence"/>
</dbReference>
<dbReference type="SUPFAM" id="SSF50346">
    <property type="entry name" value="PRC-barrel domain"/>
    <property type="match status" value="1"/>
</dbReference>
<name>A0A841H6H3_9BACT</name>
<dbReference type="InterPro" id="IPR036976">
    <property type="entry name" value="RimM_N_sf"/>
</dbReference>
<comment type="subunit">
    <text evidence="5">Binds ribosomal protein uS19.</text>
</comment>
<evidence type="ECO:0000313" key="8">
    <source>
        <dbReference type="EMBL" id="MBB6073534.1"/>
    </source>
</evidence>
<comment type="domain">
    <text evidence="5">The PRC barrel domain binds ribosomal protein uS19.</text>
</comment>
<dbReference type="InterPro" id="IPR002676">
    <property type="entry name" value="RimM_N"/>
</dbReference>
<sequence length="180" mass="19447">MAGDEPPFLIVGTVQKPHGIKGELFVRLDTDRPGAAFAPGRVLRLGTADGNPLESGVLTIERARPFKGGMLVKALEFTGRSPAQDEIRGRALLVPRGEAQALEEGEVFYHQLLGMRVMTEAEGEVGVVTDLYEAPSGPLLAVRRAERGELLIPFVQQMIRRIDAAEGVLELDLPAGLLEL</sequence>
<dbReference type="InterPro" id="IPR011033">
    <property type="entry name" value="PRC_barrel-like_sf"/>
</dbReference>
<organism evidence="8 9">
    <name type="scientific">Longimicrobium terrae</name>
    <dbReference type="NCBI Taxonomy" id="1639882"/>
    <lineage>
        <taxon>Bacteria</taxon>
        <taxon>Pseudomonadati</taxon>
        <taxon>Gemmatimonadota</taxon>
        <taxon>Longimicrobiia</taxon>
        <taxon>Longimicrobiales</taxon>
        <taxon>Longimicrobiaceae</taxon>
        <taxon>Longimicrobium</taxon>
    </lineage>
</organism>
<accession>A0A841H6H3</accession>
<dbReference type="Gene3D" id="2.30.30.240">
    <property type="entry name" value="PRC-barrel domain"/>
    <property type="match status" value="1"/>
</dbReference>
<dbReference type="SUPFAM" id="SSF50447">
    <property type="entry name" value="Translation proteins"/>
    <property type="match status" value="1"/>
</dbReference>
<evidence type="ECO:0000256" key="5">
    <source>
        <dbReference type="HAMAP-Rule" id="MF_00014"/>
    </source>
</evidence>
<keyword evidence="9" id="KW-1185">Reference proteome</keyword>
<dbReference type="InterPro" id="IPR056792">
    <property type="entry name" value="PRC_RimM"/>
</dbReference>
<keyword evidence="3 5" id="KW-0698">rRNA processing</keyword>